<dbReference type="PROSITE" id="PS00211">
    <property type="entry name" value="ABC_TRANSPORTER_1"/>
    <property type="match status" value="1"/>
</dbReference>
<dbReference type="InterPro" id="IPR027417">
    <property type="entry name" value="P-loop_NTPase"/>
</dbReference>
<keyword evidence="1" id="KW-0813">Transport</keyword>
<dbReference type="SMART" id="SM00382">
    <property type="entry name" value="AAA"/>
    <property type="match status" value="1"/>
</dbReference>
<evidence type="ECO:0000313" key="9">
    <source>
        <dbReference type="Proteomes" id="UP001331561"/>
    </source>
</evidence>
<keyword evidence="5" id="KW-1278">Translocase</keyword>
<proteinExistence type="predicted"/>
<sequence>MKTTRTALLQLDAACMRLGRREFGPFSLNIDQGERIAILGPSGAGKSTLLRLMASELACIRGSALLDERSLASWTLAELSRRRAVLPQSMEVAFGLETDLIIGLGRVACRHDPQLDDIVRQAATHAHAAHLLGRRFDTLSGGEKARVQLARVFAQLWDRQDGLILVDEPLAALDPGLQFELLDELEGFAAQRGHAIVAVLHDINHALQGFDRLLLIQQGELVGDLPADARALPHLEALYGVALTSLESPDGNLVVMPTRRTARNTANG</sequence>
<dbReference type="InterPro" id="IPR003439">
    <property type="entry name" value="ABC_transporter-like_ATP-bd"/>
</dbReference>
<dbReference type="PANTHER" id="PTHR42794:SF1">
    <property type="entry name" value="HEMIN IMPORT ATP-BINDING PROTEIN HMUV"/>
    <property type="match status" value="1"/>
</dbReference>
<protein>
    <submittedName>
        <fullName evidence="8">ATP-binding cassette domain-containing protein</fullName>
    </submittedName>
</protein>
<evidence type="ECO:0000256" key="1">
    <source>
        <dbReference type="ARBA" id="ARBA00022448"/>
    </source>
</evidence>
<dbReference type="CDD" id="cd03214">
    <property type="entry name" value="ABC_Iron-Siderophores_B12_Hemin"/>
    <property type="match status" value="1"/>
</dbReference>
<name>A0ABU6K0I7_9RHOO</name>
<dbReference type="SUPFAM" id="SSF52540">
    <property type="entry name" value="P-loop containing nucleoside triphosphate hydrolases"/>
    <property type="match status" value="1"/>
</dbReference>
<keyword evidence="4 8" id="KW-0067">ATP-binding</keyword>
<dbReference type="InterPro" id="IPR003593">
    <property type="entry name" value="AAA+_ATPase"/>
</dbReference>
<evidence type="ECO:0000259" key="7">
    <source>
        <dbReference type="PROSITE" id="PS50893"/>
    </source>
</evidence>
<reference evidence="8 9" key="1">
    <citation type="submission" date="2024-01" db="EMBL/GenBank/DDBJ databases">
        <title>Uliginosibacterium soil sp. nov.</title>
        <authorList>
            <person name="Lv Y."/>
        </authorList>
    </citation>
    <scope>NUCLEOTIDE SEQUENCE [LARGE SCALE GENOMIC DNA]</scope>
    <source>
        <strain evidence="8 9">H3</strain>
    </source>
</reference>
<dbReference type="Gene3D" id="3.40.50.300">
    <property type="entry name" value="P-loop containing nucleotide triphosphate hydrolases"/>
    <property type="match status" value="1"/>
</dbReference>
<evidence type="ECO:0000256" key="2">
    <source>
        <dbReference type="ARBA" id="ARBA00022475"/>
    </source>
</evidence>
<keyword evidence="3" id="KW-0547">Nucleotide-binding</keyword>
<dbReference type="GO" id="GO:0005524">
    <property type="term" value="F:ATP binding"/>
    <property type="evidence" value="ECO:0007669"/>
    <property type="project" value="UniProtKB-KW"/>
</dbReference>
<organism evidence="8 9">
    <name type="scientific">Uliginosibacterium silvisoli</name>
    <dbReference type="NCBI Taxonomy" id="3114758"/>
    <lineage>
        <taxon>Bacteria</taxon>
        <taxon>Pseudomonadati</taxon>
        <taxon>Pseudomonadota</taxon>
        <taxon>Betaproteobacteria</taxon>
        <taxon>Rhodocyclales</taxon>
        <taxon>Zoogloeaceae</taxon>
        <taxon>Uliginosibacterium</taxon>
    </lineage>
</organism>
<keyword evidence="9" id="KW-1185">Reference proteome</keyword>
<keyword evidence="2" id="KW-1003">Cell membrane</keyword>
<evidence type="ECO:0000256" key="3">
    <source>
        <dbReference type="ARBA" id="ARBA00022741"/>
    </source>
</evidence>
<evidence type="ECO:0000256" key="6">
    <source>
        <dbReference type="ARBA" id="ARBA00037066"/>
    </source>
</evidence>
<comment type="caution">
    <text evidence="8">The sequence shown here is derived from an EMBL/GenBank/DDBJ whole genome shotgun (WGS) entry which is preliminary data.</text>
</comment>
<dbReference type="RefSeq" id="WP_327598398.1">
    <property type="nucleotide sequence ID" value="NZ_JAYXHS010000001.1"/>
</dbReference>
<dbReference type="Proteomes" id="UP001331561">
    <property type="component" value="Unassembled WGS sequence"/>
</dbReference>
<evidence type="ECO:0000313" key="8">
    <source>
        <dbReference type="EMBL" id="MEC5385443.1"/>
    </source>
</evidence>
<dbReference type="PANTHER" id="PTHR42794">
    <property type="entry name" value="HEMIN IMPORT ATP-BINDING PROTEIN HMUV"/>
    <property type="match status" value="1"/>
</dbReference>
<accession>A0ABU6K0I7</accession>
<dbReference type="PROSITE" id="PS50893">
    <property type="entry name" value="ABC_TRANSPORTER_2"/>
    <property type="match status" value="1"/>
</dbReference>
<dbReference type="InterPro" id="IPR017871">
    <property type="entry name" value="ABC_transporter-like_CS"/>
</dbReference>
<feature type="domain" description="ABC transporter" evidence="7">
    <location>
        <begin position="8"/>
        <end position="243"/>
    </location>
</feature>
<keyword evidence="2" id="KW-0472">Membrane</keyword>
<evidence type="ECO:0000256" key="5">
    <source>
        <dbReference type="ARBA" id="ARBA00022967"/>
    </source>
</evidence>
<dbReference type="Pfam" id="PF00005">
    <property type="entry name" value="ABC_tran"/>
    <property type="match status" value="1"/>
</dbReference>
<comment type="function">
    <text evidence="6">Part of the ABC transporter complex HmuTUV involved in hemin import. Responsible for energy coupling to the transport system.</text>
</comment>
<dbReference type="EMBL" id="JAYXHS010000001">
    <property type="protein sequence ID" value="MEC5385443.1"/>
    <property type="molecule type" value="Genomic_DNA"/>
</dbReference>
<evidence type="ECO:0000256" key="4">
    <source>
        <dbReference type="ARBA" id="ARBA00022840"/>
    </source>
</evidence>
<gene>
    <name evidence="8" type="ORF">VVD49_06885</name>
</gene>